<keyword evidence="8" id="KW-0809">Transit peptide</keyword>
<evidence type="ECO:0000256" key="4">
    <source>
        <dbReference type="ARBA" id="ARBA00022640"/>
    </source>
</evidence>
<evidence type="ECO:0000256" key="5">
    <source>
        <dbReference type="ARBA" id="ARBA00022670"/>
    </source>
</evidence>
<feature type="transmembrane region" description="Helical" evidence="14">
    <location>
        <begin position="418"/>
        <end position="439"/>
    </location>
</feature>
<dbReference type="Proteomes" id="UP000091857">
    <property type="component" value="Chromosome 10"/>
</dbReference>
<dbReference type="STRING" id="3983.A0A2C9V5S8"/>
<feature type="transmembrane region" description="Helical" evidence="14">
    <location>
        <begin position="578"/>
        <end position="596"/>
    </location>
</feature>
<dbReference type="OMA" id="IRPQFFD"/>
<dbReference type="AlphaFoldDB" id="A0A2C9V5S8"/>
<comment type="caution">
    <text evidence="15">The sequence shown here is derived from an EMBL/GenBank/DDBJ whole genome shotgun (WGS) entry which is preliminary data.</text>
</comment>
<feature type="transmembrane region" description="Helical" evidence="14">
    <location>
        <begin position="313"/>
        <end position="337"/>
    </location>
</feature>
<keyword evidence="6 14" id="KW-0812">Transmembrane</keyword>
<evidence type="ECO:0000313" key="15">
    <source>
        <dbReference type="EMBL" id="OAY39342.1"/>
    </source>
</evidence>
<dbReference type="GO" id="GO:0031969">
    <property type="term" value="C:chloroplast membrane"/>
    <property type="evidence" value="ECO:0007669"/>
    <property type="project" value="UniProtKB-SubCell"/>
</dbReference>
<evidence type="ECO:0000256" key="13">
    <source>
        <dbReference type="SAM" id="MobiDB-lite"/>
    </source>
</evidence>
<evidence type="ECO:0000256" key="8">
    <source>
        <dbReference type="ARBA" id="ARBA00022946"/>
    </source>
</evidence>
<keyword evidence="3" id="KW-0150">Chloroplast</keyword>
<evidence type="ECO:0000256" key="14">
    <source>
        <dbReference type="SAM" id="Phobius"/>
    </source>
</evidence>
<dbReference type="GO" id="GO:0009507">
    <property type="term" value="C:chloroplast"/>
    <property type="evidence" value="ECO:0000318"/>
    <property type="project" value="GO_Central"/>
</dbReference>
<dbReference type="InterPro" id="IPR044838">
    <property type="entry name" value="EGY1-like"/>
</dbReference>
<dbReference type="OrthoDB" id="2016505at2759"/>
<sequence>MAATVFTASYSSLSPCSHRNNKNQNNSFSSFSFSICSRNKPRKSLKFTIRNEHESGARKKLSVSSSAKHSFGQNTQISFSIVTRENLSQPIKFSVKDEQESEKTSSSVAVVTEENESIKRASEASGHEMGTSKETDSEEEKEKQQEMDWKTDEEFKKFMGNPSIEAAIKLEKKRADRKLKELDRQSSDNPIMGFFNSLVRNSLAREKERLEMAEETFKALDLNKLKSCFGFDTFFATDVRRFGDGGIFIGNLRRPIDEVIPKLEKKLSEAAGREVVVWFMEEKNDEITKQACVVQPKSEMDLQFESTKLSTPWGYLSAVALCVATFGTIALMSGFFLKPDATIDDYIADVIPLFGGFLSILGVSEIATRVTAARYGVKLSPSFLVPSNWTGCLGVMNNYESLLPNKKALFDIPVARTASAYLTSLALAIAAFVADGSFNGGDNALYIRPQFFYNNPLLSFVQYVIGPYTDDLGNVLPYAVEGVGVPVDPLAFAGLLGMVVTSLNLLPCGRLEGGRIAQAMFGRSTAAVLSFATSLLLGIGGLSGSVLCLAWGLFATFFRGGEEVPAKDEITPLGNERYAWGIVLGLICFLTLFPNGGGTFSNPFLSDPFFRGDL</sequence>
<evidence type="ECO:0000256" key="12">
    <source>
        <dbReference type="SAM" id="Coils"/>
    </source>
</evidence>
<gene>
    <name evidence="15" type="ORF">MANES_10G087000v8</name>
</gene>
<dbReference type="Gramene" id="Manes.10G087000.1.v8.1">
    <property type="protein sequence ID" value="Manes.10G087000.1.v8.1.CDS"/>
    <property type="gene ID" value="Manes.10G087000.v8.1"/>
</dbReference>
<evidence type="ECO:0000256" key="11">
    <source>
        <dbReference type="ARBA" id="ARBA00023136"/>
    </source>
</evidence>
<evidence type="ECO:0000256" key="2">
    <source>
        <dbReference type="ARBA" id="ARBA00007931"/>
    </source>
</evidence>
<evidence type="ECO:0000256" key="10">
    <source>
        <dbReference type="ARBA" id="ARBA00023049"/>
    </source>
</evidence>
<feature type="transmembrane region" description="Helical" evidence="14">
    <location>
        <begin position="346"/>
        <end position="367"/>
    </location>
</feature>
<comment type="subcellular location">
    <subcellularLocation>
        <location evidence="1">Plastid</location>
        <location evidence="1">Chloroplast membrane</location>
        <topology evidence="1">Multi-pass membrane protein</topology>
    </subcellularLocation>
</comment>
<dbReference type="PANTHER" id="PTHR31412">
    <property type="entry name" value="ZINC METALLOPROTEASE EGY1"/>
    <property type="match status" value="1"/>
</dbReference>
<keyword evidence="4" id="KW-0934">Plastid</keyword>
<dbReference type="PANTHER" id="PTHR31412:SF2">
    <property type="entry name" value="ZINC METALLOPEPTIDASE EGY3, CHLOROPLASTIC-RELATED"/>
    <property type="match status" value="1"/>
</dbReference>
<feature type="coiled-coil region" evidence="12">
    <location>
        <begin position="165"/>
        <end position="223"/>
    </location>
</feature>
<proteinExistence type="inferred from homology"/>
<dbReference type="CDD" id="cd06160">
    <property type="entry name" value="S2P-M50_like_2"/>
    <property type="match status" value="1"/>
</dbReference>
<evidence type="ECO:0008006" key="17">
    <source>
        <dbReference type="Google" id="ProtNLM"/>
    </source>
</evidence>
<reference evidence="16" key="1">
    <citation type="journal article" date="2016" name="Nat. Biotechnol.">
        <title>Sequencing wild and cultivated cassava and related species reveals extensive interspecific hybridization and genetic diversity.</title>
        <authorList>
            <person name="Bredeson J.V."/>
            <person name="Lyons J.B."/>
            <person name="Prochnik S.E."/>
            <person name="Wu G.A."/>
            <person name="Ha C.M."/>
            <person name="Edsinger-Gonzales E."/>
            <person name="Grimwood J."/>
            <person name="Schmutz J."/>
            <person name="Rabbi I.Y."/>
            <person name="Egesi C."/>
            <person name="Nauluvula P."/>
            <person name="Lebot V."/>
            <person name="Ndunguru J."/>
            <person name="Mkamilo G."/>
            <person name="Bart R.S."/>
            <person name="Setter T.L."/>
            <person name="Gleadow R.M."/>
            <person name="Kulakow P."/>
            <person name="Ferguson M.E."/>
            <person name="Rounsley S."/>
            <person name="Rokhsar D.S."/>
        </authorList>
    </citation>
    <scope>NUCLEOTIDE SEQUENCE [LARGE SCALE GENOMIC DNA]</scope>
    <source>
        <strain evidence="16">cv. AM560-2</strain>
    </source>
</reference>
<accession>A0A2C9V5S8</accession>
<feature type="transmembrane region" description="Helical" evidence="14">
    <location>
        <begin position="527"/>
        <end position="558"/>
    </location>
</feature>
<keyword evidence="10" id="KW-0482">Metalloprotease</keyword>
<keyword evidence="5" id="KW-0645">Protease</keyword>
<keyword evidence="11 14" id="KW-0472">Membrane</keyword>
<name>A0A2C9V5S8_MANES</name>
<dbReference type="GO" id="GO:0004222">
    <property type="term" value="F:metalloendopeptidase activity"/>
    <property type="evidence" value="ECO:0000318"/>
    <property type="project" value="GO_Central"/>
</dbReference>
<evidence type="ECO:0000256" key="3">
    <source>
        <dbReference type="ARBA" id="ARBA00022528"/>
    </source>
</evidence>
<evidence type="ECO:0000256" key="6">
    <source>
        <dbReference type="ARBA" id="ARBA00022692"/>
    </source>
</evidence>
<dbReference type="GO" id="GO:0006508">
    <property type="term" value="P:proteolysis"/>
    <property type="evidence" value="ECO:0007669"/>
    <property type="project" value="UniProtKB-KW"/>
</dbReference>
<dbReference type="EMBL" id="CM004396">
    <property type="protein sequence ID" value="OAY39342.1"/>
    <property type="molecule type" value="Genomic_DNA"/>
</dbReference>
<feature type="region of interest" description="Disordered" evidence="13">
    <location>
        <begin position="93"/>
        <end position="148"/>
    </location>
</feature>
<keyword evidence="12" id="KW-0175">Coiled coil</keyword>
<organism evidence="15 16">
    <name type="scientific">Manihot esculenta</name>
    <name type="common">Cassava</name>
    <name type="synonym">Jatropha manihot</name>
    <dbReference type="NCBI Taxonomy" id="3983"/>
    <lineage>
        <taxon>Eukaryota</taxon>
        <taxon>Viridiplantae</taxon>
        <taxon>Streptophyta</taxon>
        <taxon>Embryophyta</taxon>
        <taxon>Tracheophyta</taxon>
        <taxon>Spermatophyta</taxon>
        <taxon>Magnoliopsida</taxon>
        <taxon>eudicotyledons</taxon>
        <taxon>Gunneridae</taxon>
        <taxon>Pentapetalae</taxon>
        <taxon>rosids</taxon>
        <taxon>fabids</taxon>
        <taxon>Malpighiales</taxon>
        <taxon>Euphorbiaceae</taxon>
        <taxon>Crotonoideae</taxon>
        <taxon>Manihoteae</taxon>
        <taxon>Manihot</taxon>
    </lineage>
</organism>
<evidence type="ECO:0000256" key="9">
    <source>
        <dbReference type="ARBA" id="ARBA00022989"/>
    </source>
</evidence>
<comment type="similarity">
    <text evidence="2">Belongs to the peptidase M50B family.</text>
</comment>
<evidence type="ECO:0000256" key="7">
    <source>
        <dbReference type="ARBA" id="ARBA00022801"/>
    </source>
</evidence>
<feature type="transmembrane region" description="Helical" evidence="14">
    <location>
        <begin position="489"/>
        <end position="506"/>
    </location>
</feature>
<keyword evidence="16" id="KW-1185">Reference proteome</keyword>
<evidence type="ECO:0000313" key="16">
    <source>
        <dbReference type="Proteomes" id="UP000091857"/>
    </source>
</evidence>
<evidence type="ECO:0000256" key="1">
    <source>
        <dbReference type="ARBA" id="ARBA00004508"/>
    </source>
</evidence>
<keyword evidence="7" id="KW-0378">Hydrolase</keyword>
<feature type="compositionally biased region" description="Basic and acidic residues" evidence="13">
    <location>
        <begin position="94"/>
        <end position="103"/>
    </location>
</feature>
<protein>
    <recommendedName>
        <fullName evidence="17">Peptidase M50 domain-containing protein</fullName>
    </recommendedName>
</protein>
<feature type="compositionally biased region" description="Basic and acidic residues" evidence="13">
    <location>
        <begin position="116"/>
        <end position="148"/>
    </location>
</feature>
<keyword evidence="9 14" id="KW-1133">Transmembrane helix</keyword>